<evidence type="ECO:0000313" key="2">
    <source>
        <dbReference type="Proteomes" id="UP001148614"/>
    </source>
</evidence>
<dbReference type="InterPro" id="IPR023393">
    <property type="entry name" value="START-like_dom_sf"/>
</dbReference>
<dbReference type="Gene3D" id="3.30.530.20">
    <property type="match status" value="1"/>
</dbReference>
<protein>
    <recommendedName>
        <fullName evidence="3">DUF1857-domain-containing protein</fullName>
    </recommendedName>
</protein>
<dbReference type="EMBL" id="JANPWZ010000066">
    <property type="protein sequence ID" value="KAJ3579711.1"/>
    <property type="molecule type" value="Genomic_DNA"/>
</dbReference>
<sequence length="149" mass="16536">MVTFNLSYTIPINGPGLEPKLSQTQVWNCMKHKVRNASDFIAGITKMEILSEANTPDGATVIVRKVNFAPGFQPSGAMDAVESCKLYEPCRIDFVAADGSTITSVVSLGPTAKPEDLHFTYIFEWRHENIEDVSIEKAVTQREIDWNVS</sequence>
<comment type="caution">
    <text evidence="1">The sequence shown here is derived from an EMBL/GenBank/DDBJ whole genome shotgun (WGS) entry which is preliminary data.</text>
</comment>
<dbReference type="Proteomes" id="UP001148614">
    <property type="component" value="Unassembled WGS sequence"/>
</dbReference>
<dbReference type="Pfam" id="PF08982">
    <property type="entry name" value="AtaL"/>
    <property type="match status" value="1"/>
</dbReference>
<dbReference type="SUPFAM" id="SSF55961">
    <property type="entry name" value="Bet v1-like"/>
    <property type="match status" value="1"/>
</dbReference>
<organism evidence="1 2">
    <name type="scientific">Xylaria arbuscula</name>
    <dbReference type="NCBI Taxonomy" id="114810"/>
    <lineage>
        <taxon>Eukaryota</taxon>
        <taxon>Fungi</taxon>
        <taxon>Dikarya</taxon>
        <taxon>Ascomycota</taxon>
        <taxon>Pezizomycotina</taxon>
        <taxon>Sordariomycetes</taxon>
        <taxon>Xylariomycetidae</taxon>
        <taxon>Xylariales</taxon>
        <taxon>Xylariaceae</taxon>
        <taxon>Xylaria</taxon>
    </lineage>
</organism>
<dbReference type="AlphaFoldDB" id="A0A9W8NN64"/>
<proteinExistence type="predicted"/>
<dbReference type="InterPro" id="IPR015075">
    <property type="entry name" value="AtaL"/>
</dbReference>
<evidence type="ECO:0008006" key="3">
    <source>
        <dbReference type="Google" id="ProtNLM"/>
    </source>
</evidence>
<dbReference type="VEuPathDB" id="FungiDB:F4678DRAFT_484971"/>
<evidence type="ECO:0000313" key="1">
    <source>
        <dbReference type="EMBL" id="KAJ3579711.1"/>
    </source>
</evidence>
<reference evidence="1" key="1">
    <citation type="submission" date="2022-07" db="EMBL/GenBank/DDBJ databases">
        <title>Genome Sequence of Xylaria arbuscula.</title>
        <authorList>
            <person name="Buettner E."/>
        </authorList>
    </citation>
    <scope>NUCLEOTIDE SEQUENCE</scope>
    <source>
        <strain evidence="1">VT107</strain>
    </source>
</reference>
<accession>A0A9W8NN64</accession>
<gene>
    <name evidence="1" type="ORF">NPX13_g847</name>
</gene>
<keyword evidence="2" id="KW-1185">Reference proteome</keyword>
<name>A0A9W8NN64_9PEZI</name>